<dbReference type="KEGG" id="tro:trd_1772"/>
<dbReference type="AlphaFoldDB" id="B9L161"/>
<dbReference type="HOGENOM" id="CLU_3048963_0_0_0"/>
<accession>B9L161</accession>
<dbReference type="Proteomes" id="UP000000447">
    <property type="component" value="Chromosome"/>
</dbReference>
<sequence>MLIAPPVRSPNVVVLRVYSNRFGRPLASLSQFAAIDSHGRRGMLFHGSFPHHPS</sequence>
<dbReference type="EMBL" id="CP001275">
    <property type="protein sequence ID" value="ACM05799.1"/>
    <property type="molecule type" value="Genomic_DNA"/>
</dbReference>
<reference evidence="1 2" key="1">
    <citation type="journal article" date="2009" name="PLoS ONE">
        <title>Complete genome sequence of the aerobic CO-oxidizing thermophile Thermomicrobium roseum.</title>
        <authorList>
            <person name="Wu D."/>
            <person name="Raymond J."/>
            <person name="Wu M."/>
            <person name="Chatterji S."/>
            <person name="Ren Q."/>
            <person name="Graham J.E."/>
            <person name="Bryant D.A."/>
            <person name="Robb F."/>
            <person name="Colman A."/>
            <person name="Tallon L.J."/>
            <person name="Badger J.H."/>
            <person name="Madupu R."/>
            <person name="Ward N.L."/>
            <person name="Eisen J.A."/>
        </authorList>
    </citation>
    <scope>NUCLEOTIDE SEQUENCE [LARGE SCALE GENOMIC DNA]</scope>
    <source>
        <strain evidence="2">ATCC 27502 / DSM 5159 / P-2</strain>
    </source>
</reference>
<protein>
    <submittedName>
        <fullName evidence="1">Uncharacterized protein</fullName>
    </submittedName>
</protein>
<gene>
    <name evidence="1" type="ordered locus">trd_1772</name>
</gene>
<keyword evidence="2" id="KW-1185">Reference proteome</keyword>
<name>B9L161_THERP</name>
<evidence type="ECO:0000313" key="2">
    <source>
        <dbReference type="Proteomes" id="UP000000447"/>
    </source>
</evidence>
<organism evidence="1 2">
    <name type="scientific">Thermomicrobium roseum (strain ATCC 27502 / DSM 5159 / P-2)</name>
    <dbReference type="NCBI Taxonomy" id="309801"/>
    <lineage>
        <taxon>Bacteria</taxon>
        <taxon>Pseudomonadati</taxon>
        <taxon>Thermomicrobiota</taxon>
        <taxon>Thermomicrobia</taxon>
        <taxon>Thermomicrobiales</taxon>
        <taxon>Thermomicrobiaceae</taxon>
        <taxon>Thermomicrobium</taxon>
    </lineage>
</organism>
<proteinExistence type="predicted"/>
<evidence type="ECO:0000313" key="1">
    <source>
        <dbReference type="EMBL" id="ACM05799.1"/>
    </source>
</evidence>